<comment type="caution">
    <text evidence="1">The sequence shown here is derived from an EMBL/GenBank/DDBJ whole genome shotgun (WGS) entry which is preliminary data.</text>
</comment>
<name>A0A5J4W202_9EUKA</name>
<proteinExistence type="predicted"/>
<dbReference type="EMBL" id="SNRW01003869">
    <property type="protein sequence ID" value="KAA6388722.1"/>
    <property type="molecule type" value="Genomic_DNA"/>
</dbReference>
<dbReference type="Proteomes" id="UP000324800">
    <property type="component" value="Unassembled WGS sequence"/>
</dbReference>
<evidence type="ECO:0000313" key="1">
    <source>
        <dbReference type="EMBL" id="KAA6388722.1"/>
    </source>
</evidence>
<evidence type="ECO:0000313" key="2">
    <source>
        <dbReference type="Proteomes" id="UP000324800"/>
    </source>
</evidence>
<gene>
    <name evidence="1" type="ORF">EZS28_015751</name>
</gene>
<sequence>MLEEYITKPLTSKSIFVINRNRYMVRAVGNVPDETMAINTNDKGVLLDNMTYNEATIFLSQLDELMCKVKEIYTQPIKVSCFSIPPLIQNIIYEKRLKIVDTHETDEEGVEIVQTIKLPVLSNAKLLSTLMIFDDIWSNTDIQRYSSELSRTIIDLVSNSRHAKNALLFVAQRPSYLFKTARILCYVIVIRTGISDNYIKQVYEENYINSLIEQELMIIYNPLNKYEFIIINKYQNKFEIVRQEDAKHPT</sequence>
<accession>A0A5J4W202</accession>
<reference evidence="1 2" key="1">
    <citation type="submission" date="2019-03" db="EMBL/GenBank/DDBJ databases">
        <title>Single cell metagenomics reveals metabolic interactions within the superorganism composed of flagellate Streblomastix strix and complex community of Bacteroidetes bacteria on its surface.</title>
        <authorList>
            <person name="Treitli S.C."/>
            <person name="Kolisko M."/>
            <person name="Husnik F."/>
            <person name="Keeling P."/>
            <person name="Hampl V."/>
        </authorList>
    </citation>
    <scope>NUCLEOTIDE SEQUENCE [LARGE SCALE GENOMIC DNA]</scope>
    <source>
        <strain evidence="1">ST1C</strain>
    </source>
</reference>
<protein>
    <submittedName>
        <fullName evidence="1">Uncharacterized protein</fullName>
    </submittedName>
</protein>
<organism evidence="1 2">
    <name type="scientific">Streblomastix strix</name>
    <dbReference type="NCBI Taxonomy" id="222440"/>
    <lineage>
        <taxon>Eukaryota</taxon>
        <taxon>Metamonada</taxon>
        <taxon>Preaxostyla</taxon>
        <taxon>Oxymonadida</taxon>
        <taxon>Streblomastigidae</taxon>
        <taxon>Streblomastix</taxon>
    </lineage>
</organism>
<dbReference type="AlphaFoldDB" id="A0A5J4W202"/>